<protein>
    <submittedName>
        <fullName evidence="1">Uncharacterized protein</fullName>
    </submittedName>
</protein>
<proteinExistence type="predicted"/>
<organism evidence="1 2">
    <name type="scientific">Puccinia graminis f. sp. tritici (strain CRL 75-36-700-3 / race SCCL)</name>
    <name type="common">Black stem rust fungus</name>
    <dbReference type="NCBI Taxonomy" id="418459"/>
    <lineage>
        <taxon>Eukaryota</taxon>
        <taxon>Fungi</taxon>
        <taxon>Dikarya</taxon>
        <taxon>Basidiomycota</taxon>
        <taxon>Pucciniomycotina</taxon>
        <taxon>Pucciniomycetes</taxon>
        <taxon>Pucciniales</taxon>
        <taxon>Pucciniaceae</taxon>
        <taxon>Puccinia</taxon>
    </lineage>
</organism>
<dbReference type="HOGENOM" id="CLU_2237935_0_0_1"/>
<accession>E3KY05</accession>
<dbReference type="VEuPathDB" id="FungiDB:PGTG_15047"/>
<gene>
    <name evidence="1" type="ORF">PGTG_15047</name>
</gene>
<dbReference type="RefSeq" id="XP_003333625.2">
    <property type="nucleotide sequence ID" value="XM_003333577.2"/>
</dbReference>
<dbReference type="InterPro" id="IPR012337">
    <property type="entry name" value="RNaseH-like_sf"/>
</dbReference>
<dbReference type="OrthoDB" id="3386594at2759"/>
<sequence length="105" mass="11554">MSQRSNTCPKPQKGVLAGLVGAKVARGGTNLMDPILLWLAEGLTLTKDERPVDPLKWWMQQRHVGNTHGGLLQMALDVLSCPAIFQLWKGICFPQEAPTQPLISH</sequence>
<dbReference type="KEGG" id="pgr:PGTG_15047"/>
<dbReference type="Proteomes" id="UP000008783">
    <property type="component" value="Unassembled WGS sequence"/>
</dbReference>
<evidence type="ECO:0000313" key="2">
    <source>
        <dbReference type="Proteomes" id="UP000008783"/>
    </source>
</evidence>
<name>E3KY05_PUCGT</name>
<evidence type="ECO:0000313" key="1">
    <source>
        <dbReference type="EMBL" id="EFP89206.2"/>
    </source>
</evidence>
<dbReference type="GeneID" id="10546843"/>
<dbReference type="SUPFAM" id="SSF53098">
    <property type="entry name" value="Ribonuclease H-like"/>
    <property type="match status" value="1"/>
</dbReference>
<dbReference type="EMBL" id="DS178320">
    <property type="protein sequence ID" value="EFP89206.2"/>
    <property type="molecule type" value="Genomic_DNA"/>
</dbReference>
<reference key="1">
    <citation type="submission" date="2007-01" db="EMBL/GenBank/DDBJ databases">
        <title>The Genome Sequence of Puccinia graminis f. sp. tritici Strain CRL 75-36-700-3.</title>
        <authorList>
            <consortium name="The Broad Institute Genome Sequencing Platform"/>
            <person name="Birren B."/>
            <person name="Lander E."/>
            <person name="Galagan J."/>
            <person name="Nusbaum C."/>
            <person name="Devon K."/>
            <person name="Cuomo C."/>
            <person name="Jaffe D."/>
            <person name="Butler J."/>
            <person name="Alvarez P."/>
            <person name="Gnerre S."/>
            <person name="Grabherr M."/>
            <person name="Mauceli E."/>
            <person name="Brockman W."/>
            <person name="Young S."/>
            <person name="LaButti K."/>
            <person name="Sykes S."/>
            <person name="DeCaprio D."/>
            <person name="Crawford M."/>
            <person name="Koehrsen M."/>
            <person name="Engels R."/>
            <person name="Montgomery P."/>
            <person name="Pearson M."/>
            <person name="Howarth C."/>
            <person name="Larson L."/>
            <person name="White J."/>
            <person name="Zeng Q."/>
            <person name="Kodira C."/>
            <person name="Yandava C."/>
            <person name="Alvarado L."/>
            <person name="O'Leary S."/>
            <person name="Szabo L."/>
            <person name="Dean R."/>
            <person name="Schein J."/>
        </authorList>
    </citation>
    <scope>NUCLEOTIDE SEQUENCE</scope>
    <source>
        <strain>CRL 75-36-700-3</strain>
    </source>
</reference>
<dbReference type="InParanoid" id="E3KY05"/>
<dbReference type="AlphaFoldDB" id="E3KY05"/>
<keyword evidence="2" id="KW-1185">Reference proteome</keyword>
<reference evidence="2" key="2">
    <citation type="journal article" date="2011" name="Proc. Natl. Acad. Sci. U.S.A.">
        <title>Obligate biotrophy features unraveled by the genomic analysis of rust fungi.</title>
        <authorList>
            <person name="Duplessis S."/>
            <person name="Cuomo C.A."/>
            <person name="Lin Y.-C."/>
            <person name="Aerts A."/>
            <person name="Tisserant E."/>
            <person name="Veneault-Fourrey C."/>
            <person name="Joly D.L."/>
            <person name="Hacquard S."/>
            <person name="Amselem J."/>
            <person name="Cantarel B.L."/>
            <person name="Chiu R."/>
            <person name="Coutinho P.M."/>
            <person name="Feau N."/>
            <person name="Field M."/>
            <person name="Frey P."/>
            <person name="Gelhaye E."/>
            <person name="Goldberg J."/>
            <person name="Grabherr M.G."/>
            <person name="Kodira C.D."/>
            <person name="Kohler A."/>
            <person name="Kuees U."/>
            <person name="Lindquist E.A."/>
            <person name="Lucas S.M."/>
            <person name="Mago R."/>
            <person name="Mauceli E."/>
            <person name="Morin E."/>
            <person name="Murat C."/>
            <person name="Pangilinan J.L."/>
            <person name="Park R."/>
            <person name="Pearson M."/>
            <person name="Quesneville H."/>
            <person name="Rouhier N."/>
            <person name="Sakthikumar S."/>
            <person name="Salamov A.A."/>
            <person name="Schmutz J."/>
            <person name="Selles B."/>
            <person name="Shapiro H."/>
            <person name="Tanguay P."/>
            <person name="Tuskan G.A."/>
            <person name="Henrissat B."/>
            <person name="Van de Peer Y."/>
            <person name="Rouze P."/>
            <person name="Ellis J.G."/>
            <person name="Dodds P.N."/>
            <person name="Schein J.E."/>
            <person name="Zhong S."/>
            <person name="Hamelin R.C."/>
            <person name="Grigoriev I.V."/>
            <person name="Szabo L.J."/>
            <person name="Martin F."/>
        </authorList>
    </citation>
    <scope>NUCLEOTIDE SEQUENCE [LARGE SCALE GENOMIC DNA]</scope>
    <source>
        <strain evidence="2">CRL 75-36-700-3 / race SCCL</strain>
    </source>
</reference>